<dbReference type="InterPro" id="IPR051673">
    <property type="entry name" value="SSDNA_exonuclease_RecJ"/>
</dbReference>
<comment type="similarity">
    <text evidence="1">Belongs to the RecJ family.</text>
</comment>
<evidence type="ECO:0000256" key="3">
    <source>
        <dbReference type="ARBA" id="ARBA00022722"/>
    </source>
</evidence>
<dbReference type="EMBL" id="CP102453">
    <property type="protein sequence ID" value="UUX34604.1"/>
    <property type="molecule type" value="Genomic_DNA"/>
</dbReference>
<keyword evidence="4" id="KW-0378">Hydrolase</keyword>
<feature type="domain" description="RecJ OB" evidence="9">
    <location>
        <begin position="459"/>
        <end position="568"/>
    </location>
</feature>
<dbReference type="InterPro" id="IPR018779">
    <property type="entry name" value="RecJ_C"/>
</dbReference>
<evidence type="ECO:0000259" key="6">
    <source>
        <dbReference type="Pfam" id="PF01368"/>
    </source>
</evidence>
<evidence type="ECO:0000259" key="7">
    <source>
        <dbReference type="Pfam" id="PF02272"/>
    </source>
</evidence>
<dbReference type="RefSeq" id="WP_313794104.1">
    <property type="nucleotide sequence ID" value="NZ_CP102453.1"/>
</dbReference>
<organism evidence="10 11">
    <name type="scientific">Fundicoccus culcitae</name>
    <dbReference type="NCBI Taxonomy" id="2969821"/>
    <lineage>
        <taxon>Bacteria</taxon>
        <taxon>Bacillati</taxon>
        <taxon>Bacillota</taxon>
        <taxon>Bacilli</taxon>
        <taxon>Lactobacillales</taxon>
        <taxon>Aerococcaceae</taxon>
        <taxon>Fundicoccus</taxon>
    </lineage>
</organism>
<dbReference type="InterPro" id="IPR041122">
    <property type="entry name" value="RecJ_OB"/>
</dbReference>
<dbReference type="Pfam" id="PF10141">
    <property type="entry name" value="ssDNA-exonuc_C"/>
    <property type="match status" value="1"/>
</dbReference>
<dbReference type="InterPro" id="IPR038763">
    <property type="entry name" value="DHH_sf"/>
</dbReference>
<gene>
    <name evidence="10" type="primary">recJ</name>
    <name evidence="10" type="ORF">NRE15_02840</name>
</gene>
<evidence type="ECO:0000313" key="11">
    <source>
        <dbReference type="Proteomes" id="UP001315967"/>
    </source>
</evidence>
<dbReference type="Pfam" id="PF01368">
    <property type="entry name" value="DHH"/>
    <property type="match status" value="1"/>
</dbReference>
<dbReference type="Pfam" id="PF02272">
    <property type="entry name" value="DHHA1"/>
    <property type="match status" value="1"/>
</dbReference>
<feature type="domain" description="DDH" evidence="6">
    <location>
        <begin position="87"/>
        <end position="230"/>
    </location>
</feature>
<protein>
    <recommendedName>
        <fullName evidence="2">Single-stranded-DNA-specific exonuclease RecJ</fullName>
    </recommendedName>
</protein>
<dbReference type="Gene3D" id="3.90.1640.30">
    <property type="match status" value="1"/>
</dbReference>
<sequence length="787" mass="89130">MNLSKFDWQMADESPASRQQIVALQEAGLNYTPAFLRLCIQRGLTSPEAIRRATDQAPQTFHDPFLLYQMDKVVERLEQAIGEQELITIYGDYDADGITSTLILYEALESIGANVNYYLPNRLIDGYGPNIERYKQLIEEGTQLILTCDNGIAGHQAIDFAMQAGVDVIVTDHHQMQESLPNAYAIIHPQHPLGDYPFKDLSGAGVALKVVAALTDEVPAEALELAAIGTVADLVSLTDENRTIVINGLNRLRVTQREGLRQLFKEQSMALSEIQVDEIGFIIAPRLNAVGRLGDPTPGLELLRTFDPDEARQYVNLINEKNDERKQIVNAIVNEVEQRIANYDEIPAVIIEYDEKWPAGVLGIVASRLVEQYQRPAIIFQYISEQNVYRGSGRSIESINLFEALTQVSQHIKYFGGHSQAAGLTIDANTWTVFKTALMALDVFKSDLKEQAPALKISLALTIDEISNQLIEEIDLLGPFGTDNPKPIFVIKEASIDQLRWIGTQQQHLKLLLSQKNKDGILSTLNVIGFNCKTDYQHLQQTDLISIVGDLTINEWQQNKTPQLKIKDIGFEGSHWVDKRGSQIPDDFFSYENTVYLFEHTSIYQSYQKRISKSSVALLYKDVELITLQQLNVQQTLSNVAIVEPPSTFKPLKNIINIANWQTVYVGSYIQESKYLLGVPSREETTRVYRWIQQYQPLDMKNQMGRLSQQTQLPKTKIKLILKLFFQAKFVTIQDGHLFLEVNTKQKVDLQKLPAMDEFRESMQVEACLNYQSINQVKNTLEKEESE</sequence>
<keyword evidence="5 10" id="KW-0269">Exonuclease</keyword>
<dbReference type="PANTHER" id="PTHR30255:SF2">
    <property type="entry name" value="SINGLE-STRANDED-DNA-SPECIFIC EXONUCLEASE RECJ"/>
    <property type="match status" value="1"/>
</dbReference>
<evidence type="ECO:0000256" key="1">
    <source>
        <dbReference type="ARBA" id="ARBA00005915"/>
    </source>
</evidence>
<keyword evidence="11" id="KW-1185">Reference proteome</keyword>
<dbReference type="NCBIfam" id="TIGR00644">
    <property type="entry name" value="recJ"/>
    <property type="match status" value="1"/>
</dbReference>
<evidence type="ECO:0000313" key="10">
    <source>
        <dbReference type="EMBL" id="UUX34604.1"/>
    </source>
</evidence>
<dbReference type="PANTHER" id="PTHR30255">
    <property type="entry name" value="SINGLE-STRANDED-DNA-SPECIFIC EXONUCLEASE RECJ"/>
    <property type="match status" value="1"/>
</dbReference>
<accession>A0ABY5P7S7</accession>
<dbReference type="InterPro" id="IPR001667">
    <property type="entry name" value="DDH_dom"/>
</dbReference>
<reference evidence="10 11" key="1">
    <citation type="submission" date="2022-08" db="EMBL/GenBank/DDBJ databases">
        <title>Aerococcaceae sp. nov isolated from spoiled eye mask.</title>
        <authorList>
            <person name="Zhou G."/>
            <person name="Xie X.-B."/>
            <person name="Shi Q.-S."/>
            <person name="Wang Y.-S."/>
            <person name="Wen X."/>
            <person name="Peng H."/>
            <person name="Yang X.-J."/>
            <person name="Tao H.-B."/>
            <person name="Huang X.-M."/>
        </authorList>
    </citation>
    <scope>NUCLEOTIDE SEQUENCE [LARGE SCALE GENOMIC DNA]</scope>
    <source>
        <strain evidence="11">DM20194951</strain>
    </source>
</reference>
<feature type="domain" description="Single-stranded-DNA-specific exonuclease RecJ C-terminal" evidence="8">
    <location>
        <begin position="577"/>
        <end position="779"/>
    </location>
</feature>
<dbReference type="GO" id="GO:0004527">
    <property type="term" value="F:exonuclease activity"/>
    <property type="evidence" value="ECO:0007669"/>
    <property type="project" value="UniProtKB-KW"/>
</dbReference>
<dbReference type="SUPFAM" id="SSF64182">
    <property type="entry name" value="DHH phosphoesterases"/>
    <property type="match status" value="1"/>
</dbReference>
<name>A0ABY5P7S7_9LACT</name>
<proteinExistence type="inferred from homology"/>
<evidence type="ECO:0000256" key="2">
    <source>
        <dbReference type="ARBA" id="ARBA00019841"/>
    </source>
</evidence>
<keyword evidence="3" id="KW-0540">Nuclease</keyword>
<feature type="domain" description="DHHA1" evidence="7">
    <location>
        <begin position="349"/>
        <end position="431"/>
    </location>
</feature>
<dbReference type="Pfam" id="PF17768">
    <property type="entry name" value="RecJ_OB"/>
    <property type="match status" value="1"/>
</dbReference>
<evidence type="ECO:0000256" key="5">
    <source>
        <dbReference type="ARBA" id="ARBA00022839"/>
    </source>
</evidence>
<evidence type="ECO:0000259" key="8">
    <source>
        <dbReference type="Pfam" id="PF10141"/>
    </source>
</evidence>
<dbReference type="Proteomes" id="UP001315967">
    <property type="component" value="Chromosome"/>
</dbReference>
<evidence type="ECO:0000256" key="4">
    <source>
        <dbReference type="ARBA" id="ARBA00022801"/>
    </source>
</evidence>
<dbReference type="InterPro" id="IPR003156">
    <property type="entry name" value="DHHA1_dom"/>
</dbReference>
<evidence type="ECO:0000259" key="9">
    <source>
        <dbReference type="Pfam" id="PF17768"/>
    </source>
</evidence>
<dbReference type="InterPro" id="IPR004610">
    <property type="entry name" value="RecJ"/>
</dbReference>
<dbReference type="Gene3D" id="3.10.310.30">
    <property type="match status" value="1"/>
</dbReference>